<dbReference type="PRINTS" id="PR00455">
    <property type="entry name" value="HTHTETR"/>
</dbReference>
<feature type="DNA-binding region" description="H-T-H motif" evidence="2">
    <location>
        <begin position="43"/>
        <end position="62"/>
    </location>
</feature>
<evidence type="ECO:0000313" key="5">
    <source>
        <dbReference type="Proteomes" id="UP000636960"/>
    </source>
</evidence>
<dbReference type="GO" id="GO:0003700">
    <property type="term" value="F:DNA-binding transcription factor activity"/>
    <property type="evidence" value="ECO:0007669"/>
    <property type="project" value="TreeGrafter"/>
</dbReference>
<dbReference type="GO" id="GO:0000976">
    <property type="term" value="F:transcription cis-regulatory region binding"/>
    <property type="evidence" value="ECO:0007669"/>
    <property type="project" value="TreeGrafter"/>
</dbReference>
<dbReference type="InterPro" id="IPR009057">
    <property type="entry name" value="Homeodomain-like_sf"/>
</dbReference>
<gene>
    <name evidence="4" type="ORF">Ari01nite_27320</name>
</gene>
<dbReference type="Pfam" id="PF00440">
    <property type="entry name" value="TetR_N"/>
    <property type="match status" value="1"/>
</dbReference>
<dbReference type="PANTHER" id="PTHR30055:SF226">
    <property type="entry name" value="HTH-TYPE TRANSCRIPTIONAL REGULATOR PKSA"/>
    <property type="match status" value="1"/>
</dbReference>
<keyword evidence="5" id="KW-1185">Reference proteome</keyword>
<dbReference type="InterPro" id="IPR050109">
    <property type="entry name" value="HTH-type_TetR-like_transc_reg"/>
</dbReference>
<dbReference type="Gene3D" id="1.10.357.10">
    <property type="entry name" value="Tetracycline Repressor, domain 2"/>
    <property type="match status" value="1"/>
</dbReference>
<dbReference type="SUPFAM" id="SSF48498">
    <property type="entry name" value="Tetracyclin repressor-like, C-terminal domain"/>
    <property type="match status" value="1"/>
</dbReference>
<dbReference type="Proteomes" id="UP000636960">
    <property type="component" value="Unassembled WGS sequence"/>
</dbReference>
<proteinExistence type="predicted"/>
<evidence type="ECO:0000256" key="2">
    <source>
        <dbReference type="PROSITE-ProRule" id="PRU00335"/>
    </source>
</evidence>
<dbReference type="SUPFAM" id="SSF46689">
    <property type="entry name" value="Homeodomain-like"/>
    <property type="match status" value="1"/>
</dbReference>
<reference evidence="4" key="1">
    <citation type="submission" date="2021-01" db="EMBL/GenBank/DDBJ databases">
        <title>Whole genome shotgun sequence of Actinoplanes rishiriensis NBRC 108556.</title>
        <authorList>
            <person name="Komaki H."/>
            <person name="Tamura T."/>
        </authorList>
    </citation>
    <scope>NUCLEOTIDE SEQUENCE</scope>
    <source>
        <strain evidence="4">NBRC 108556</strain>
    </source>
</reference>
<dbReference type="InterPro" id="IPR036271">
    <property type="entry name" value="Tet_transcr_reg_TetR-rel_C_sf"/>
</dbReference>
<organism evidence="4 5">
    <name type="scientific">Paractinoplanes rishiriensis</name>
    <dbReference type="NCBI Taxonomy" id="1050105"/>
    <lineage>
        <taxon>Bacteria</taxon>
        <taxon>Bacillati</taxon>
        <taxon>Actinomycetota</taxon>
        <taxon>Actinomycetes</taxon>
        <taxon>Micromonosporales</taxon>
        <taxon>Micromonosporaceae</taxon>
        <taxon>Paractinoplanes</taxon>
    </lineage>
</organism>
<dbReference type="RefSeq" id="WP_203781564.1">
    <property type="nucleotide sequence ID" value="NZ_BOMV01000026.1"/>
</dbReference>
<evidence type="ECO:0000256" key="1">
    <source>
        <dbReference type="ARBA" id="ARBA00023125"/>
    </source>
</evidence>
<sequence>MREPAVRRDTIAARRVAGTAGERRRRIVEAAVRAIEAHGAGAGLAAVADQAGLPRPHVYRHFTGKDDLDQAVARHAAALLSDWIRPTLTARGTAIEIIRGIIDRVLTWAVDHPDLYRFRARHGLPTAVAEFADALAAYLRAAGHEARPPAHLVAGLIGLVDGGIIWWLDHREESAVDDLSEWLSTQVWRVLADLLERFGRPLDPDTELAPAG</sequence>
<evidence type="ECO:0000259" key="3">
    <source>
        <dbReference type="PROSITE" id="PS50977"/>
    </source>
</evidence>
<protein>
    <submittedName>
        <fullName evidence="4">TetR-family transcriptional regulator</fullName>
    </submittedName>
</protein>
<dbReference type="PANTHER" id="PTHR30055">
    <property type="entry name" value="HTH-TYPE TRANSCRIPTIONAL REGULATOR RUTR"/>
    <property type="match status" value="1"/>
</dbReference>
<dbReference type="InterPro" id="IPR001647">
    <property type="entry name" value="HTH_TetR"/>
</dbReference>
<evidence type="ECO:0000313" key="4">
    <source>
        <dbReference type="EMBL" id="GIE95267.1"/>
    </source>
</evidence>
<name>A0A919JXF3_9ACTN</name>
<comment type="caution">
    <text evidence="4">The sequence shown here is derived from an EMBL/GenBank/DDBJ whole genome shotgun (WGS) entry which is preliminary data.</text>
</comment>
<dbReference type="EMBL" id="BOMV01000026">
    <property type="protein sequence ID" value="GIE95267.1"/>
    <property type="molecule type" value="Genomic_DNA"/>
</dbReference>
<dbReference type="PROSITE" id="PS50977">
    <property type="entry name" value="HTH_TETR_2"/>
    <property type="match status" value="1"/>
</dbReference>
<keyword evidence="1 2" id="KW-0238">DNA-binding</keyword>
<dbReference type="AlphaFoldDB" id="A0A919JXF3"/>
<feature type="domain" description="HTH tetR-type" evidence="3">
    <location>
        <begin position="21"/>
        <end position="80"/>
    </location>
</feature>
<accession>A0A919JXF3</accession>